<dbReference type="KEGG" id="vg:10722944"/>
<protein>
    <submittedName>
        <fullName evidence="1">Uncharacterized protein</fullName>
    </submittedName>
</protein>
<dbReference type="GeneID" id="10722944"/>
<reference evidence="1 2" key="1">
    <citation type="journal article" date="2011" name="Arch. Virol.">
        <title>Genomic sequencing and analysis of Clostera anachoreta granulovirus.</title>
        <authorList>
            <person name="Liang Z."/>
            <person name="Zhang X."/>
            <person name="Yin X."/>
            <person name="Cao S."/>
            <person name="Xu F."/>
        </authorList>
    </citation>
    <scope>NUCLEOTIDE SEQUENCE [LARGE SCALE GENOMIC DNA]</scope>
    <source>
        <strain evidence="1">ClanGV-HBHN</strain>
    </source>
</reference>
<sequence length="105" mass="12192">MLKRCWSAVDDDLMESTKWAKGEVTDENIAAEVRSSYIVTTLRTGPHDIVMTVRVVSDSVIFTHVELVEGDTRLFEKCKNDILTHLLKKYRRLLQNMRYTVYVVV</sequence>
<evidence type="ECO:0000313" key="1">
    <source>
        <dbReference type="EMBL" id="AEB00351.1"/>
    </source>
</evidence>
<accession>F4ZKU0</accession>
<dbReference type="Proteomes" id="UP000203549">
    <property type="component" value="Segment"/>
</dbReference>
<dbReference type="RefSeq" id="YP_004376271.1">
    <property type="nucleotide sequence ID" value="NC_015398.1"/>
</dbReference>
<proteinExistence type="predicted"/>
<name>F4ZKU0_9BBAC</name>
<organism evidence="1 2">
    <name type="scientific">Clostera anachoreta granulovirus</name>
    <dbReference type="NCBI Taxonomy" id="283675"/>
    <lineage>
        <taxon>Viruses</taxon>
        <taxon>Viruses incertae sedis</taxon>
        <taxon>Naldaviricetes</taxon>
        <taxon>Lefavirales</taxon>
        <taxon>Baculoviridae</taxon>
        <taxon>Betabaculovirus</taxon>
        <taxon>Betabaculovirus clanachoretae</taxon>
    </lineage>
</organism>
<dbReference type="EMBL" id="HQ116624">
    <property type="protein sequence ID" value="AEB00351.1"/>
    <property type="molecule type" value="Genomic_DNA"/>
</dbReference>
<dbReference type="OrthoDB" id="32897at10239"/>
<keyword evidence="2" id="KW-1185">Reference proteome</keyword>
<evidence type="ECO:0000313" key="2">
    <source>
        <dbReference type="Proteomes" id="UP000203549"/>
    </source>
</evidence>